<proteinExistence type="predicted"/>
<sequence>MPTPTTDPRRATMITVLVPLLRASCPPDAGGYGGGLELRMPDAEADELGGAELLRSAARAAARRLGWKTETYGLVGTRHGTMVGVVDRREAPAPFAEAVQRDKSRRMRAAVDRVGRPGATPPAPAPVPGNDPRMPTVAFRAAYAEARPAESASDGDA</sequence>
<comment type="caution">
    <text evidence="2">The sequence shown here is derived from an EMBL/GenBank/DDBJ whole genome shotgun (WGS) entry which is preliminary data.</text>
</comment>
<dbReference type="AlphaFoldDB" id="A0A5N5W1J8"/>
<gene>
    <name evidence="2" type="ORF">FRZ00_27145</name>
</gene>
<evidence type="ECO:0000256" key="1">
    <source>
        <dbReference type="SAM" id="MobiDB-lite"/>
    </source>
</evidence>
<reference evidence="2 3" key="1">
    <citation type="journal article" date="2019" name="Microb. Cell Fact.">
        <title>Exploring novel herbicidin analogues by transcriptional regulator overexpression and MS/MS molecular networking.</title>
        <authorList>
            <person name="Shi Y."/>
            <person name="Gu R."/>
            <person name="Li Y."/>
            <person name="Wang X."/>
            <person name="Ren W."/>
            <person name="Li X."/>
            <person name="Wang L."/>
            <person name="Xie Y."/>
            <person name="Hong B."/>
        </authorList>
    </citation>
    <scope>NUCLEOTIDE SEQUENCE [LARGE SCALE GENOMIC DNA]</scope>
    <source>
        <strain evidence="2 3">US-43</strain>
    </source>
</reference>
<feature type="region of interest" description="Disordered" evidence="1">
    <location>
        <begin position="96"/>
        <end position="135"/>
    </location>
</feature>
<feature type="compositionally biased region" description="Pro residues" evidence="1">
    <location>
        <begin position="119"/>
        <end position="129"/>
    </location>
</feature>
<organism evidence="2 3">
    <name type="scientific">Streptomyces mobaraensis</name>
    <name type="common">Streptoverticillium mobaraense</name>
    <dbReference type="NCBI Taxonomy" id="35621"/>
    <lineage>
        <taxon>Bacteria</taxon>
        <taxon>Bacillati</taxon>
        <taxon>Actinomycetota</taxon>
        <taxon>Actinomycetes</taxon>
        <taxon>Kitasatosporales</taxon>
        <taxon>Streptomycetaceae</taxon>
        <taxon>Streptomyces</taxon>
    </lineage>
</organism>
<dbReference type="RefSeq" id="WP_152265340.1">
    <property type="nucleotide sequence ID" value="NZ_VOKX01000107.1"/>
</dbReference>
<dbReference type="OrthoDB" id="4309205at2"/>
<dbReference type="EMBL" id="VOKX01000107">
    <property type="protein sequence ID" value="KAB7835563.1"/>
    <property type="molecule type" value="Genomic_DNA"/>
</dbReference>
<protein>
    <submittedName>
        <fullName evidence="2">Uncharacterized protein</fullName>
    </submittedName>
</protein>
<name>A0A5N5W1J8_STRMB</name>
<accession>A0A5N5W1J8</accession>
<evidence type="ECO:0000313" key="2">
    <source>
        <dbReference type="EMBL" id="KAB7835563.1"/>
    </source>
</evidence>
<evidence type="ECO:0000313" key="3">
    <source>
        <dbReference type="Proteomes" id="UP000327000"/>
    </source>
</evidence>
<keyword evidence="3" id="KW-1185">Reference proteome</keyword>
<dbReference type="Proteomes" id="UP000327000">
    <property type="component" value="Unassembled WGS sequence"/>
</dbReference>